<dbReference type="InterPro" id="IPR036366">
    <property type="entry name" value="PGBDSf"/>
</dbReference>
<keyword evidence="3" id="KW-1185">Reference proteome</keyword>
<accession>L7UAQ8</accession>
<feature type="domain" description="Peptidoglycan binding-like" evidence="1">
    <location>
        <begin position="7"/>
        <end position="63"/>
    </location>
</feature>
<dbReference type="Gene3D" id="1.10.101.10">
    <property type="entry name" value="PGBD-like superfamily/PGBD"/>
    <property type="match status" value="1"/>
</dbReference>
<name>L7UAQ8_MYXSD</name>
<dbReference type="GO" id="GO:0004180">
    <property type="term" value="F:carboxypeptidase activity"/>
    <property type="evidence" value="ECO:0007669"/>
    <property type="project" value="UniProtKB-KW"/>
</dbReference>
<gene>
    <name evidence="2" type="ordered locus">MYSTI_03857</name>
</gene>
<dbReference type="HOGENOM" id="CLU_1433113_0_0_7"/>
<dbReference type="InterPro" id="IPR036365">
    <property type="entry name" value="PGBD-like_sf"/>
</dbReference>
<dbReference type="eggNOG" id="COG3409">
    <property type="taxonomic scope" value="Bacteria"/>
</dbReference>
<dbReference type="OrthoDB" id="5395100at2"/>
<keyword evidence="2" id="KW-0378">Hydrolase</keyword>
<dbReference type="Pfam" id="PF01471">
    <property type="entry name" value="PG_binding_1"/>
    <property type="match status" value="1"/>
</dbReference>
<evidence type="ECO:0000313" key="2">
    <source>
        <dbReference type="EMBL" id="AGC45163.1"/>
    </source>
</evidence>
<keyword evidence="2" id="KW-0645">Protease</keyword>
<dbReference type="SUPFAM" id="SSF47090">
    <property type="entry name" value="PGBD-like"/>
    <property type="match status" value="1"/>
</dbReference>
<dbReference type="AlphaFoldDB" id="L7UAQ8"/>
<dbReference type="RefSeq" id="WP_015349423.1">
    <property type="nucleotide sequence ID" value="NC_020126.1"/>
</dbReference>
<dbReference type="KEGG" id="msd:MYSTI_03857"/>
<sequence length="189" mass="19837">MLKVGTRGSDVTRLQQSLAKAGFNPGSADGIFGPKTKAAVEAYQRKQGLQVDGIVGNNTGRALFNSRNADLWDGKPAGGANRPGTTGGVPGDFPVNGSNRQKLDYATNLAKQMGLTITSTTGGKHTPGSYHYKGRAIDVAGDPATMAKFYDRLKGTNPTELFHDPKGGIKHGQNIGPIGGHGRHVHVAY</sequence>
<evidence type="ECO:0000259" key="1">
    <source>
        <dbReference type="Pfam" id="PF01471"/>
    </source>
</evidence>
<protein>
    <submittedName>
        <fullName evidence="2">Penicillin-resistant DD-carboxypeptidase</fullName>
    </submittedName>
</protein>
<keyword evidence="2" id="KW-0121">Carboxypeptidase</keyword>
<dbReference type="EMBL" id="CP004025">
    <property type="protein sequence ID" value="AGC45163.1"/>
    <property type="molecule type" value="Genomic_DNA"/>
</dbReference>
<organism evidence="2 3">
    <name type="scientific">Myxococcus stipitatus (strain DSM 14675 / JCM 12634 / Mx s8)</name>
    <dbReference type="NCBI Taxonomy" id="1278073"/>
    <lineage>
        <taxon>Bacteria</taxon>
        <taxon>Pseudomonadati</taxon>
        <taxon>Myxococcota</taxon>
        <taxon>Myxococcia</taxon>
        <taxon>Myxococcales</taxon>
        <taxon>Cystobacterineae</taxon>
        <taxon>Myxococcaceae</taxon>
        <taxon>Myxococcus</taxon>
    </lineage>
</organism>
<reference evidence="2 3" key="1">
    <citation type="journal article" date="2013" name="Genome Announc.">
        <title>Complete genome sequence of Myxococcus stipitatus strain DSM 14675, a fruiting myxobacterium.</title>
        <authorList>
            <person name="Huntley S."/>
            <person name="Kneip S."/>
            <person name="Treuner-Lange A."/>
            <person name="Sogaard-Andersen L."/>
        </authorList>
    </citation>
    <scope>NUCLEOTIDE SEQUENCE [LARGE SCALE GENOMIC DNA]</scope>
    <source>
        <strain evidence="3">DSM 14675 / JCM 12634 / Mx s8</strain>
    </source>
</reference>
<dbReference type="Proteomes" id="UP000011131">
    <property type="component" value="Chromosome"/>
</dbReference>
<proteinExistence type="predicted"/>
<dbReference type="PATRIC" id="fig|1278073.3.peg.3926"/>
<dbReference type="STRING" id="1278073.MYSTI_03857"/>
<evidence type="ECO:0000313" key="3">
    <source>
        <dbReference type="Proteomes" id="UP000011131"/>
    </source>
</evidence>
<dbReference type="InterPro" id="IPR002477">
    <property type="entry name" value="Peptidoglycan-bd-like"/>
</dbReference>